<keyword evidence="1" id="KW-1133">Transmembrane helix</keyword>
<sequence>MKREKYEIWGLTLQLIVVAIALVYYFFIYR</sequence>
<dbReference type="Proteomes" id="UP000194948">
    <property type="component" value="Chromosome"/>
</dbReference>
<feature type="transmembrane region" description="Helical" evidence="1">
    <location>
        <begin position="6"/>
        <end position="27"/>
    </location>
</feature>
<evidence type="ECO:0000256" key="1">
    <source>
        <dbReference type="SAM" id="Phobius"/>
    </source>
</evidence>
<name>A0AAQ3WAT3_9ENTE</name>
<proteinExistence type="predicted"/>
<keyword evidence="1" id="KW-0472">Membrane</keyword>
<dbReference type="AlphaFoldDB" id="A0AAQ3WAT3"/>
<reference evidence="3" key="1">
    <citation type="submission" date="2017-05" db="EMBL/GenBank/DDBJ databases">
        <title>The Genome Sequence of EEnterococcus faecalis 9F2_4866.</title>
        <authorList>
            <consortium name="The Broad Institute Genomics Platform"/>
            <consortium name="The Broad Institute Genomic Center for Infectious Diseases"/>
            <person name="Earl A."/>
            <person name="Manson A."/>
            <person name="Schwartman J."/>
            <person name="Gilmore M."/>
            <person name="Abouelleil A."/>
            <person name="Cao P."/>
            <person name="Chapman S."/>
            <person name="Cusick C."/>
            <person name="Shea T."/>
            <person name="Young S."/>
            <person name="Neafsey D."/>
            <person name="Nusbaum C."/>
            <person name="Birren B."/>
        </authorList>
    </citation>
    <scope>NUCLEOTIDE SEQUENCE [LARGE SCALE GENOMIC DNA]</scope>
    <source>
        <strain evidence="3">7F3_DIV0205</strain>
    </source>
</reference>
<reference evidence="2 3" key="2">
    <citation type="submission" date="2024-03" db="EMBL/GenBank/DDBJ databases">
        <title>The Genome Sequence of Enterococcus sp. DIV0205d.</title>
        <authorList>
            <consortium name="The Broad Institute Genomics Platform"/>
            <consortium name="The Broad Institute Microbial Omics Core"/>
            <consortium name="The Broad Institute Genomic Center for Infectious Diseases"/>
            <person name="Earl A."/>
            <person name="Manson A."/>
            <person name="Gilmore M."/>
            <person name="Schwartman J."/>
            <person name="Shea T."/>
            <person name="Abouelleil A."/>
            <person name="Cao P."/>
            <person name="Chapman S."/>
            <person name="Cusick C."/>
            <person name="Young S."/>
            <person name="Neafsey D."/>
            <person name="Nusbaum C."/>
            <person name="Birren B."/>
        </authorList>
    </citation>
    <scope>NUCLEOTIDE SEQUENCE [LARGE SCALE GENOMIC DNA]</scope>
    <source>
        <strain evidence="2 3">7F3_DIV0205</strain>
    </source>
</reference>
<evidence type="ECO:0000313" key="2">
    <source>
        <dbReference type="EMBL" id="WYK01399.1"/>
    </source>
</evidence>
<keyword evidence="1" id="KW-0812">Transmembrane</keyword>
<evidence type="ECO:0000313" key="3">
    <source>
        <dbReference type="Proteomes" id="UP000194948"/>
    </source>
</evidence>
<protein>
    <submittedName>
        <fullName evidence="2">Uncharacterized protein</fullName>
    </submittedName>
</protein>
<keyword evidence="3" id="KW-1185">Reference proteome</keyword>
<accession>A0AAQ3WAT3</accession>
<dbReference type="EMBL" id="CP147244">
    <property type="protein sequence ID" value="WYK01399.1"/>
    <property type="molecule type" value="Genomic_DNA"/>
</dbReference>
<gene>
    <name evidence="2" type="ORF">A5821_002536</name>
</gene>
<organism evidence="2 3">
    <name type="scientific">Candidatus Enterococcus palustris</name>
    <dbReference type="NCBI Taxonomy" id="1834189"/>
    <lineage>
        <taxon>Bacteria</taxon>
        <taxon>Bacillati</taxon>
        <taxon>Bacillota</taxon>
        <taxon>Bacilli</taxon>
        <taxon>Lactobacillales</taxon>
        <taxon>Enterococcaceae</taxon>
        <taxon>Enterococcus</taxon>
    </lineage>
</organism>